<dbReference type="InterPro" id="IPR000432">
    <property type="entry name" value="DNA_mismatch_repair_MutS_C"/>
</dbReference>
<comment type="function">
    <text evidence="7">Endonuclease that is involved in the suppression of homologous recombination and thus may have a key role in the control of bacterial genetic diversity.</text>
</comment>
<organism evidence="11 12">
    <name type="scientific">Candidatus Wallbacteria bacterium HGW-Wallbacteria-1</name>
    <dbReference type="NCBI Taxonomy" id="2013854"/>
    <lineage>
        <taxon>Bacteria</taxon>
        <taxon>Candidatus Walliibacteriota</taxon>
    </lineage>
</organism>
<dbReference type="GO" id="GO:0005524">
    <property type="term" value="F:ATP binding"/>
    <property type="evidence" value="ECO:0007669"/>
    <property type="project" value="UniProtKB-UniRule"/>
</dbReference>
<dbReference type="AlphaFoldDB" id="A0A2N1PTM6"/>
<feature type="compositionally biased region" description="Gly residues" evidence="9">
    <location>
        <begin position="688"/>
        <end position="702"/>
    </location>
</feature>
<dbReference type="InterPro" id="IPR036063">
    <property type="entry name" value="Smr_dom_sf"/>
</dbReference>
<dbReference type="GO" id="GO:0004519">
    <property type="term" value="F:endonuclease activity"/>
    <property type="evidence" value="ECO:0007669"/>
    <property type="project" value="UniProtKB-UniRule"/>
</dbReference>
<dbReference type="Pfam" id="PF20297">
    <property type="entry name" value="MSSS"/>
    <property type="match status" value="1"/>
</dbReference>
<evidence type="ECO:0000256" key="2">
    <source>
        <dbReference type="ARBA" id="ARBA00022741"/>
    </source>
</evidence>
<keyword evidence="5 7" id="KW-0694">RNA-binding</keyword>
<dbReference type="Pfam" id="PF01713">
    <property type="entry name" value="Smr"/>
    <property type="match status" value="1"/>
</dbReference>
<evidence type="ECO:0000256" key="6">
    <source>
        <dbReference type="ARBA" id="ARBA00023125"/>
    </source>
</evidence>
<comment type="function">
    <text evidence="7">Acts as a ribosome collision sensor, splitting the ribosome into its 2 subunits. Detects stalled/collided 70S ribosomes which it binds and splits by an ATP-hydrolysis driven conformational change. Acts upstream of the ribosome quality control system (RQC), a ribosome-associated complex that mediates the extraction of incompletely synthesized nascent chains from stalled ribosomes and their subsequent degradation. Probably generates substrates for RQC.</text>
</comment>
<dbReference type="PROSITE" id="PS50828">
    <property type="entry name" value="SMR"/>
    <property type="match status" value="1"/>
</dbReference>
<dbReference type="InterPro" id="IPR027417">
    <property type="entry name" value="P-loop_NTPase"/>
</dbReference>
<keyword evidence="4 7" id="KW-0067">ATP-binding</keyword>
<sequence length="895" mass="98068">MVRLPACHQERTMFVNAQWEDLDDTGYFKTLDLIAGYASTSLGSQRVRQLRPLANISDIMQEIALVADLRSLMESDDGFHMPPYTDITEHIQAIKAHVPALDPLMLRDLAKNVRASISLRKRALSIAESRPGLALLFNGLQPNSLLASSVEESIDESGEILDRASSKLRSLRRRVGDCRERIGKSLKGFIGKAKADVQEEIVTTRSSRYVVLLKSGARARNQGIVHDESGSGQAVYFEPMEVFELNNELASFRAEEREEVLRILRELTSIAAGSIYSLESDFSILQNLDTVYARAGFARARHCEIPQLGAGRNLRILQGRHPLLGDRALPVDIIMPDDVRFLIISGPNAGGKSVTLKMVALMTMLAQTAIPIPASPDTSLPLFDTLFTDIGDKQSIESNLSTFSSHIVSLDRITRNAAEGTLVLIDEICDGTDPEEAAALAMGVVRKLKSSGAFCIITSHYSPLKVFAMEEPGVVNGAMTFDEETLTPTFRLRVGLPGKSYGIAIARRMGMDKEVIATSLEYLSEDKVRVEDVVTSLEKTRVELDAELDEARRNREALISLRQDLETRMEELRNREEIELMDLLQSTLREIHEEKQCVSALISELRQSVKEGHPKSTGRSFARGNGHHGVHSSSMSVRTSTLPDGSGAGLSGGSGVSDGSVAPAASESSAAVHLSRPNGREGCEWPEGGKGNSGENSGGNSGEGREGREGSGRRALKALSNMEEKLRRRLGTIQSSRPAACFAPGAKVLVTRISKKGLLVERRGDDAWLVELGSLRMTVETTDLRLIDQATQLEPRKSSRAENGIRADAAVRTSFSPVLDLRGEYVEEALMKVERFIADSMFNDMETVRIIHGKGTGRLRRAVTDYLRECSFVSSYALAEYNDGGNGVTIVRMVR</sequence>
<dbReference type="Proteomes" id="UP000233256">
    <property type="component" value="Unassembled WGS sequence"/>
</dbReference>
<dbReference type="GO" id="GO:0006298">
    <property type="term" value="P:mismatch repair"/>
    <property type="evidence" value="ECO:0007669"/>
    <property type="project" value="InterPro"/>
</dbReference>
<keyword evidence="2 7" id="KW-0547">Nucleotide-binding</keyword>
<gene>
    <name evidence="7" type="primary">mutS2</name>
    <name evidence="7" type="synonym">rqcU</name>
    <name evidence="11" type="ORF">CVV64_03270</name>
</gene>
<dbReference type="GO" id="GO:0016887">
    <property type="term" value="F:ATP hydrolysis activity"/>
    <property type="evidence" value="ECO:0007669"/>
    <property type="project" value="InterPro"/>
</dbReference>
<keyword evidence="3 7" id="KW-0378">Hydrolase</keyword>
<name>A0A2N1PTM6_9BACT</name>
<feature type="compositionally biased region" description="Low complexity" evidence="9">
    <location>
        <begin position="657"/>
        <end position="672"/>
    </location>
</feature>
<evidence type="ECO:0000313" key="11">
    <source>
        <dbReference type="EMBL" id="PKK91697.1"/>
    </source>
</evidence>
<dbReference type="InterPro" id="IPR045076">
    <property type="entry name" value="MutS"/>
</dbReference>
<comment type="subunit">
    <text evidence="7">Homodimer. Binds to stalled ribosomes, contacting rRNA.</text>
</comment>
<dbReference type="Gene3D" id="3.40.50.300">
    <property type="entry name" value="P-loop containing nucleotide triphosphate hydrolases"/>
    <property type="match status" value="1"/>
</dbReference>
<dbReference type="Pfam" id="PF00488">
    <property type="entry name" value="MutS_V"/>
    <property type="match status" value="1"/>
</dbReference>
<dbReference type="SUPFAM" id="SSF48334">
    <property type="entry name" value="DNA repair protein MutS, domain III"/>
    <property type="match status" value="1"/>
</dbReference>
<evidence type="ECO:0000256" key="3">
    <source>
        <dbReference type="ARBA" id="ARBA00022801"/>
    </source>
</evidence>
<feature type="coiled-coil region" evidence="8">
    <location>
        <begin position="534"/>
        <end position="582"/>
    </location>
</feature>
<protein>
    <recommendedName>
        <fullName evidence="7">Endonuclease MutS2</fullName>
        <ecNumber evidence="7">3.1.-.-</ecNumber>
    </recommendedName>
    <alternativeName>
        <fullName evidence="7">Ribosome-associated protein quality control-upstream factor</fullName>
        <shortName evidence="7">RQC-upstream factor</shortName>
        <shortName evidence="7">RqcU</shortName>
        <ecNumber evidence="7">3.6.4.-</ecNumber>
    </alternativeName>
</protein>
<dbReference type="EMBL" id="PGXC01000002">
    <property type="protein sequence ID" value="PKK91697.1"/>
    <property type="molecule type" value="Genomic_DNA"/>
</dbReference>
<keyword evidence="6 7" id="KW-0238">DNA-binding</keyword>
<proteinExistence type="inferred from homology"/>
<dbReference type="SMART" id="SM00463">
    <property type="entry name" value="SMR"/>
    <property type="match status" value="1"/>
</dbReference>
<dbReference type="EC" id="3.1.-.-" evidence="7"/>
<keyword evidence="8" id="KW-0175">Coiled coil</keyword>
<dbReference type="PANTHER" id="PTHR48466:SF2">
    <property type="entry name" value="OS10G0509000 PROTEIN"/>
    <property type="match status" value="1"/>
</dbReference>
<feature type="domain" description="Smr" evidence="10">
    <location>
        <begin position="819"/>
        <end position="894"/>
    </location>
</feature>
<evidence type="ECO:0000256" key="4">
    <source>
        <dbReference type="ARBA" id="ARBA00022840"/>
    </source>
</evidence>
<dbReference type="PANTHER" id="PTHR48466">
    <property type="entry name" value="OS10G0509000 PROTEIN-RELATED"/>
    <property type="match status" value="1"/>
</dbReference>
<evidence type="ECO:0000313" key="12">
    <source>
        <dbReference type="Proteomes" id="UP000233256"/>
    </source>
</evidence>
<feature type="compositionally biased region" description="Basic and acidic residues" evidence="9">
    <location>
        <begin position="703"/>
        <end position="712"/>
    </location>
</feature>
<dbReference type="Gene3D" id="3.30.1370.110">
    <property type="match status" value="1"/>
</dbReference>
<dbReference type="InterPro" id="IPR005747">
    <property type="entry name" value="MutS2"/>
</dbReference>
<keyword evidence="7" id="KW-0255">Endonuclease</keyword>
<feature type="binding site" evidence="7">
    <location>
        <begin position="346"/>
        <end position="353"/>
    </location>
    <ligand>
        <name>ATP</name>
        <dbReference type="ChEBI" id="CHEBI:30616"/>
    </ligand>
</feature>
<dbReference type="GO" id="GO:0072344">
    <property type="term" value="P:rescue of stalled ribosome"/>
    <property type="evidence" value="ECO:0007669"/>
    <property type="project" value="UniProtKB-UniRule"/>
</dbReference>
<evidence type="ECO:0000256" key="8">
    <source>
        <dbReference type="SAM" id="Coils"/>
    </source>
</evidence>
<dbReference type="HAMAP" id="MF_00092">
    <property type="entry name" value="MutS2"/>
    <property type="match status" value="1"/>
</dbReference>
<dbReference type="GO" id="GO:0030983">
    <property type="term" value="F:mismatched DNA binding"/>
    <property type="evidence" value="ECO:0007669"/>
    <property type="project" value="InterPro"/>
</dbReference>
<comment type="similarity">
    <text evidence="7">Belongs to the DNA mismatch repair MutS family. MutS2 subfamily.</text>
</comment>
<keyword evidence="7" id="KW-0540">Nuclease</keyword>
<feature type="region of interest" description="Disordered" evidence="9">
    <location>
        <begin position="609"/>
        <end position="714"/>
    </location>
</feature>
<keyword evidence="1 7" id="KW-0699">rRNA-binding</keyword>
<dbReference type="GO" id="GO:0045910">
    <property type="term" value="P:negative regulation of DNA recombination"/>
    <property type="evidence" value="ECO:0007669"/>
    <property type="project" value="InterPro"/>
</dbReference>
<dbReference type="InterPro" id="IPR007696">
    <property type="entry name" value="DNA_mismatch_repair_MutS_core"/>
</dbReference>
<dbReference type="GO" id="GO:0140664">
    <property type="term" value="F:ATP-dependent DNA damage sensor activity"/>
    <property type="evidence" value="ECO:0007669"/>
    <property type="project" value="InterPro"/>
</dbReference>
<evidence type="ECO:0000256" key="1">
    <source>
        <dbReference type="ARBA" id="ARBA00022730"/>
    </source>
</evidence>
<dbReference type="InterPro" id="IPR002625">
    <property type="entry name" value="Smr_dom"/>
</dbReference>
<dbReference type="SMART" id="SM00533">
    <property type="entry name" value="MUTSd"/>
    <property type="match status" value="1"/>
</dbReference>
<dbReference type="NCBIfam" id="TIGR01069">
    <property type="entry name" value="mutS2"/>
    <property type="match status" value="1"/>
</dbReference>
<evidence type="ECO:0000256" key="7">
    <source>
        <dbReference type="HAMAP-Rule" id="MF_00092"/>
    </source>
</evidence>
<feature type="compositionally biased region" description="Gly residues" evidence="9">
    <location>
        <begin position="646"/>
        <end position="656"/>
    </location>
</feature>
<evidence type="ECO:0000256" key="5">
    <source>
        <dbReference type="ARBA" id="ARBA00022884"/>
    </source>
</evidence>
<dbReference type="SUPFAM" id="SSF160443">
    <property type="entry name" value="SMR domain-like"/>
    <property type="match status" value="1"/>
</dbReference>
<dbReference type="GO" id="GO:0019843">
    <property type="term" value="F:rRNA binding"/>
    <property type="evidence" value="ECO:0007669"/>
    <property type="project" value="UniProtKB-UniRule"/>
</dbReference>
<dbReference type="InterPro" id="IPR036187">
    <property type="entry name" value="DNA_mismatch_repair_MutS_sf"/>
</dbReference>
<evidence type="ECO:0000259" key="10">
    <source>
        <dbReference type="PROSITE" id="PS50828"/>
    </source>
</evidence>
<dbReference type="FunFam" id="3.40.50.300:FF:000830">
    <property type="entry name" value="Endonuclease MutS2"/>
    <property type="match status" value="1"/>
</dbReference>
<dbReference type="EC" id="3.6.4.-" evidence="7"/>
<dbReference type="GO" id="GO:0043023">
    <property type="term" value="F:ribosomal large subunit binding"/>
    <property type="evidence" value="ECO:0007669"/>
    <property type="project" value="UniProtKB-UniRule"/>
</dbReference>
<reference evidence="11 12" key="1">
    <citation type="journal article" date="2017" name="ISME J.">
        <title>Potential for microbial H2 and metal transformations associated with novel bacteria and archaea in deep terrestrial subsurface sediments.</title>
        <authorList>
            <person name="Hernsdorf A.W."/>
            <person name="Amano Y."/>
            <person name="Miyakawa K."/>
            <person name="Ise K."/>
            <person name="Suzuki Y."/>
            <person name="Anantharaman K."/>
            <person name="Probst A."/>
            <person name="Burstein D."/>
            <person name="Thomas B.C."/>
            <person name="Banfield J.F."/>
        </authorList>
    </citation>
    <scope>NUCLEOTIDE SEQUENCE [LARGE SCALE GENOMIC DNA]</scope>
    <source>
        <strain evidence="11">HGW-Wallbacteria-1</strain>
    </source>
</reference>
<dbReference type="SMART" id="SM00534">
    <property type="entry name" value="MUTSac"/>
    <property type="match status" value="1"/>
</dbReference>
<dbReference type="PIRSF" id="PIRSF005814">
    <property type="entry name" value="MutS_YshD"/>
    <property type="match status" value="1"/>
</dbReference>
<accession>A0A2N1PTM6</accession>
<dbReference type="SUPFAM" id="SSF52540">
    <property type="entry name" value="P-loop containing nucleoside triphosphate hydrolases"/>
    <property type="match status" value="1"/>
</dbReference>
<evidence type="ECO:0000256" key="9">
    <source>
        <dbReference type="SAM" id="MobiDB-lite"/>
    </source>
</evidence>
<dbReference type="InterPro" id="IPR046893">
    <property type="entry name" value="MSSS"/>
</dbReference>
<comment type="caution">
    <text evidence="11">The sequence shown here is derived from an EMBL/GenBank/DDBJ whole genome shotgun (WGS) entry which is preliminary data.</text>
</comment>